<keyword evidence="7" id="KW-1015">Disulfide bond</keyword>
<sequence>MWKIHNKLLIYILWIMEIRLVSSFTSAMLCGRIPGLTPGQRNMCREMPDALIALGEGHQLGAQECQHQFRGHRWNCSEVWQRNVFAHVIPTASREAAYTYAIASAGAAYAVTAACARGNISTCGCDVRHKATPTGGGTPDEPGRGRLLGGRGLGSVCPDLDALIGRTPRYDCHTGRRVEKYILGYYIIFFMVKDSLLKVSKKPKTVQAVKGKRGLRLVLSRKKHAGTARAQKPVLDWPKRMELIYLEASPNYCERSLQTGSQGTSGRTCQRTGHGPQSCDLLCCGRGHNTQHIRRTTQCRCQFRWCCEVKCDECDESYEEFTCK</sequence>
<comment type="function">
    <text evidence="10">Ligand for members of the frizzled family of seven transmembrane receptors.</text>
</comment>
<dbReference type="GO" id="GO:0007517">
    <property type="term" value="P:muscle organ development"/>
    <property type="evidence" value="ECO:0007669"/>
    <property type="project" value="EnsemblMetazoa"/>
</dbReference>
<dbReference type="OMA" id="QGYNDQE"/>
<comment type="subcellular location">
    <subcellularLocation>
        <location evidence="1 10">Secreted</location>
        <location evidence="1 10">Extracellular space</location>
        <location evidence="1 10">Extracellular matrix</location>
    </subcellularLocation>
</comment>
<dbReference type="GO" id="GO:0060250">
    <property type="term" value="P:germ-line stem-cell niche homeostasis"/>
    <property type="evidence" value="ECO:0007669"/>
    <property type="project" value="EnsemblMetazoa"/>
</dbReference>
<dbReference type="GO" id="GO:0045165">
    <property type="term" value="P:cell fate commitment"/>
    <property type="evidence" value="ECO:0007669"/>
    <property type="project" value="TreeGrafter"/>
</dbReference>
<evidence type="ECO:0000256" key="10">
    <source>
        <dbReference type="RuleBase" id="RU003500"/>
    </source>
</evidence>
<comment type="similarity">
    <text evidence="2 10">Belongs to the Wnt family.</text>
</comment>
<keyword evidence="4" id="KW-0964">Secreted</keyword>
<evidence type="ECO:0000256" key="11">
    <source>
        <dbReference type="SAM" id="SignalP"/>
    </source>
</evidence>
<dbReference type="GO" id="GO:0005615">
    <property type="term" value="C:extracellular space"/>
    <property type="evidence" value="ECO:0007669"/>
    <property type="project" value="TreeGrafter"/>
</dbReference>
<accession>B4QH98</accession>
<evidence type="ECO:0000256" key="4">
    <source>
        <dbReference type="ARBA" id="ARBA00022525"/>
    </source>
</evidence>
<name>B4QH98_DROSI</name>
<protein>
    <recommendedName>
        <fullName evidence="10">Protein Wnt</fullName>
    </recommendedName>
</protein>
<keyword evidence="11" id="KW-0732">Signal</keyword>
<dbReference type="Pfam" id="PF00110">
    <property type="entry name" value="wnt"/>
    <property type="match status" value="2"/>
</dbReference>
<dbReference type="GO" id="GO:0007424">
    <property type="term" value="P:open tracheal system development"/>
    <property type="evidence" value="ECO:0007669"/>
    <property type="project" value="EnsemblMetazoa"/>
</dbReference>
<dbReference type="Gene3D" id="3.30.2460.20">
    <property type="match status" value="1"/>
</dbReference>
<evidence type="ECO:0000256" key="2">
    <source>
        <dbReference type="ARBA" id="ARBA00005683"/>
    </source>
</evidence>
<dbReference type="FunFam" id="3.30.2460.20:FF:000001">
    <property type="entry name" value="Wnt homolog"/>
    <property type="match status" value="1"/>
</dbReference>
<keyword evidence="8" id="KW-0325">Glycoprotein</keyword>
<dbReference type="PANTHER" id="PTHR12027">
    <property type="entry name" value="WNT RELATED"/>
    <property type="match status" value="1"/>
</dbReference>
<evidence type="ECO:0000256" key="5">
    <source>
        <dbReference type="ARBA" id="ARBA00022530"/>
    </source>
</evidence>
<dbReference type="GO" id="GO:0048675">
    <property type="term" value="P:axon extension"/>
    <property type="evidence" value="ECO:0007669"/>
    <property type="project" value="EnsemblMetazoa"/>
</dbReference>
<feature type="signal peptide" evidence="11">
    <location>
        <begin position="1"/>
        <end position="23"/>
    </location>
</feature>
<evidence type="ECO:0000256" key="1">
    <source>
        <dbReference type="ARBA" id="ARBA00004498"/>
    </source>
</evidence>
<dbReference type="Proteomes" id="UP000000304">
    <property type="component" value="Chromosome 2R"/>
</dbReference>
<dbReference type="SMART" id="SM00097">
    <property type="entry name" value="WNT1"/>
    <property type="match status" value="1"/>
</dbReference>
<reference evidence="12 13" key="1">
    <citation type="journal article" date="2007" name="Nature">
        <title>Evolution of genes and genomes on the Drosophila phylogeny.</title>
        <authorList>
            <consortium name="Drosophila 12 Genomes Consortium"/>
            <person name="Clark A.G."/>
            <person name="Eisen M.B."/>
            <person name="Smith D.R."/>
            <person name="Bergman C.M."/>
            <person name="Oliver B."/>
            <person name="Markow T.A."/>
            <person name="Kaufman T.C."/>
            <person name="Kellis M."/>
            <person name="Gelbart W."/>
            <person name="Iyer V.N."/>
            <person name="Pollard D.A."/>
            <person name="Sackton T.B."/>
            <person name="Larracuente A.M."/>
            <person name="Singh N.D."/>
            <person name="Abad J.P."/>
            <person name="Abt D.N."/>
            <person name="Adryan B."/>
            <person name="Aguade M."/>
            <person name="Akashi H."/>
            <person name="Anderson W.W."/>
            <person name="Aquadro C.F."/>
            <person name="Ardell D.H."/>
            <person name="Arguello R."/>
            <person name="Artieri C.G."/>
            <person name="Barbash D.A."/>
            <person name="Barker D."/>
            <person name="Barsanti P."/>
            <person name="Batterham P."/>
            <person name="Batzoglou S."/>
            <person name="Begun D."/>
            <person name="Bhutkar A."/>
            <person name="Blanco E."/>
            <person name="Bosak S.A."/>
            <person name="Bradley R.K."/>
            <person name="Brand A.D."/>
            <person name="Brent M.R."/>
            <person name="Brooks A.N."/>
            <person name="Brown R.H."/>
            <person name="Butlin R.K."/>
            <person name="Caggese C."/>
            <person name="Calvi B.R."/>
            <person name="Bernardo de Carvalho A."/>
            <person name="Caspi A."/>
            <person name="Castrezana S."/>
            <person name="Celniker S.E."/>
            <person name="Chang J.L."/>
            <person name="Chapple C."/>
            <person name="Chatterji S."/>
            <person name="Chinwalla A."/>
            <person name="Civetta A."/>
            <person name="Clifton S.W."/>
            <person name="Comeron J.M."/>
            <person name="Costello J.C."/>
            <person name="Coyne J.A."/>
            <person name="Daub J."/>
            <person name="David R.G."/>
            <person name="Delcher A.L."/>
            <person name="Delehaunty K."/>
            <person name="Do C.B."/>
            <person name="Ebling H."/>
            <person name="Edwards K."/>
            <person name="Eickbush T."/>
            <person name="Evans J.D."/>
            <person name="Filipski A."/>
            <person name="Findeiss S."/>
            <person name="Freyhult E."/>
            <person name="Fulton L."/>
            <person name="Fulton R."/>
            <person name="Garcia A.C."/>
            <person name="Gardiner A."/>
            <person name="Garfield D.A."/>
            <person name="Garvin B.E."/>
            <person name="Gibson G."/>
            <person name="Gilbert D."/>
            <person name="Gnerre S."/>
            <person name="Godfrey J."/>
            <person name="Good R."/>
            <person name="Gotea V."/>
            <person name="Gravely B."/>
            <person name="Greenberg A.J."/>
            <person name="Griffiths-Jones S."/>
            <person name="Gross S."/>
            <person name="Guigo R."/>
            <person name="Gustafson E.A."/>
            <person name="Haerty W."/>
            <person name="Hahn M.W."/>
            <person name="Halligan D.L."/>
            <person name="Halpern A.L."/>
            <person name="Halter G.M."/>
            <person name="Han M.V."/>
            <person name="Heger A."/>
            <person name="Hillier L."/>
            <person name="Hinrichs A.S."/>
            <person name="Holmes I."/>
            <person name="Hoskins R.A."/>
            <person name="Hubisz M.J."/>
            <person name="Hultmark D."/>
            <person name="Huntley M.A."/>
            <person name="Jaffe D.B."/>
            <person name="Jagadeeshan S."/>
            <person name="Jeck W.R."/>
            <person name="Johnson J."/>
            <person name="Jones C.D."/>
            <person name="Jordan W.C."/>
            <person name="Karpen G.H."/>
            <person name="Kataoka E."/>
            <person name="Keightley P.D."/>
            <person name="Kheradpour P."/>
            <person name="Kirkness E.F."/>
            <person name="Koerich L.B."/>
            <person name="Kristiansen K."/>
            <person name="Kudrna D."/>
            <person name="Kulathinal R.J."/>
            <person name="Kumar S."/>
            <person name="Kwok R."/>
            <person name="Lander E."/>
            <person name="Langley C.H."/>
            <person name="Lapoint R."/>
            <person name="Lazzaro B.P."/>
            <person name="Lee S.J."/>
            <person name="Levesque L."/>
            <person name="Li R."/>
            <person name="Lin C.F."/>
            <person name="Lin M.F."/>
            <person name="Lindblad-Toh K."/>
            <person name="Llopart A."/>
            <person name="Long M."/>
            <person name="Low L."/>
            <person name="Lozovsky E."/>
            <person name="Lu J."/>
            <person name="Luo M."/>
            <person name="Machado C.A."/>
            <person name="Makalowski W."/>
            <person name="Marzo M."/>
            <person name="Matsuda M."/>
            <person name="Matzkin L."/>
            <person name="McAllister B."/>
            <person name="McBride C.S."/>
            <person name="McKernan B."/>
            <person name="McKernan K."/>
            <person name="Mendez-Lago M."/>
            <person name="Minx P."/>
            <person name="Mollenhauer M.U."/>
            <person name="Montooth K."/>
            <person name="Mount S.M."/>
            <person name="Mu X."/>
            <person name="Myers E."/>
            <person name="Negre B."/>
            <person name="Newfeld S."/>
            <person name="Nielsen R."/>
            <person name="Noor M.A."/>
            <person name="O'Grady P."/>
            <person name="Pachter L."/>
            <person name="Papaceit M."/>
            <person name="Parisi M.J."/>
            <person name="Parisi M."/>
            <person name="Parts L."/>
            <person name="Pedersen J.S."/>
            <person name="Pesole G."/>
            <person name="Phillippy A.M."/>
            <person name="Ponting C.P."/>
            <person name="Pop M."/>
            <person name="Porcelli D."/>
            <person name="Powell J.R."/>
            <person name="Prohaska S."/>
            <person name="Pruitt K."/>
            <person name="Puig M."/>
            <person name="Quesneville H."/>
            <person name="Ram K.R."/>
            <person name="Rand D."/>
            <person name="Rasmussen M.D."/>
            <person name="Reed L.K."/>
            <person name="Reenan R."/>
            <person name="Reily A."/>
            <person name="Remington K.A."/>
            <person name="Rieger T.T."/>
            <person name="Ritchie M.G."/>
            <person name="Robin C."/>
            <person name="Rogers Y.H."/>
            <person name="Rohde C."/>
            <person name="Rozas J."/>
            <person name="Rubenfield M.J."/>
            <person name="Ruiz A."/>
            <person name="Russo S."/>
            <person name="Salzberg S.L."/>
            <person name="Sanchez-Gracia A."/>
            <person name="Saranga D.J."/>
            <person name="Sato H."/>
            <person name="Schaeffer S.W."/>
            <person name="Schatz M.C."/>
            <person name="Schlenke T."/>
            <person name="Schwartz R."/>
            <person name="Segarra C."/>
            <person name="Singh R.S."/>
            <person name="Sirot L."/>
            <person name="Sirota M."/>
            <person name="Sisneros N.B."/>
            <person name="Smith C.D."/>
            <person name="Smith T.F."/>
            <person name="Spieth J."/>
            <person name="Stage D.E."/>
            <person name="Stark A."/>
            <person name="Stephan W."/>
            <person name="Strausberg R.L."/>
            <person name="Strempel S."/>
            <person name="Sturgill D."/>
            <person name="Sutton G."/>
            <person name="Sutton G.G."/>
            <person name="Tao W."/>
            <person name="Teichmann S."/>
            <person name="Tobari Y.N."/>
            <person name="Tomimura Y."/>
            <person name="Tsolas J.M."/>
            <person name="Valente V.L."/>
            <person name="Venter E."/>
            <person name="Venter J.C."/>
            <person name="Vicario S."/>
            <person name="Vieira F.G."/>
            <person name="Vilella A.J."/>
            <person name="Villasante A."/>
            <person name="Walenz B."/>
            <person name="Wang J."/>
            <person name="Wasserman M."/>
            <person name="Watts T."/>
            <person name="Wilson D."/>
            <person name="Wilson R.K."/>
            <person name="Wing R.A."/>
            <person name="Wolfner M.F."/>
            <person name="Wong A."/>
            <person name="Wong G.K."/>
            <person name="Wu C.I."/>
            <person name="Wu G."/>
            <person name="Yamamoto D."/>
            <person name="Yang H.P."/>
            <person name="Yang S.P."/>
            <person name="Yorke J.A."/>
            <person name="Yoshida K."/>
            <person name="Zdobnov E."/>
            <person name="Zhang P."/>
            <person name="Zhang Y."/>
            <person name="Zimin A.V."/>
            <person name="Baldwin J."/>
            <person name="Abdouelleil A."/>
            <person name="Abdulkadir J."/>
            <person name="Abebe A."/>
            <person name="Abera B."/>
            <person name="Abreu J."/>
            <person name="Acer S.C."/>
            <person name="Aftuck L."/>
            <person name="Alexander A."/>
            <person name="An P."/>
            <person name="Anderson E."/>
            <person name="Anderson S."/>
            <person name="Arachi H."/>
            <person name="Azer M."/>
            <person name="Bachantsang P."/>
            <person name="Barry A."/>
            <person name="Bayul T."/>
            <person name="Berlin A."/>
            <person name="Bessette D."/>
            <person name="Bloom T."/>
            <person name="Blye J."/>
            <person name="Boguslavskiy L."/>
            <person name="Bonnet C."/>
            <person name="Boukhgalter B."/>
            <person name="Bourzgui I."/>
            <person name="Brown A."/>
            <person name="Cahill P."/>
            <person name="Channer S."/>
            <person name="Cheshatsang Y."/>
            <person name="Chuda L."/>
            <person name="Citroen M."/>
            <person name="Collymore A."/>
            <person name="Cooke P."/>
            <person name="Costello M."/>
            <person name="D'Aco K."/>
            <person name="Daza R."/>
            <person name="De Haan G."/>
            <person name="DeGray S."/>
            <person name="DeMaso C."/>
            <person name="Dhargay N."/>
            <person name="Dooley K."/>
            <person name="Dooley E."/>
            <person name="Doricent M."/>
            <person name="Dorje P."/>
            <person name="Dorjee K."/>
            <person name="Dupes A."/>
            <person name="Elong R."/>
            <person name="Falk J."/>
            <person name="Farina A."/>
            <person name="Faro S."/>
            <person name="Ferguson D."/>
            <person name="Fisher S."/>
            <person name="Foley C.D."/>
            <person name="Franke A."/>
            <person name="Friedrich D."/>
            <person name="Gadbois L."/>
            <person name="Gearin G."/>
            <person name="Gearin C.R."/>
            <person name="Giannoukos G."/>
            <person name="Goode T."/>
            <person name="Graham J."/>
            <person name="Grandbois E."/>
            <person name="Grewal S."/>
            <person name="Gyaltsen K."/>
            <person name="Hafez N."/>
            <person name="Hagos B."/>
            <person name="Hall J."/>
            <person name="Henson C."/>
            <person name="Hollinger A."/>
            <person name="Honan T."/>
            <person name="Huard M.D."/>
            <person name="Hughes L."/>
            <person name="Hurhula B."/>
            <person name="Husby M.E."/>
            <person name="Kamat A."/>
            <person name="Kanga B."/>
            <person name="Kashin S."/>
            <person name="Khazanovich D."/>
            <person name="Kisner P."/>
            <person name="Lance K."/>
            <person name="Lara M."/>
            <person name="Lee W."/>
            <person name="Lennon N."/>
            <person name="Letendre F."/>
            <person name="LeVine R."/>
            <person name="Lipovsky A."/>
            <person name="Liu X."/>
            <person name="Liu J."/>
            <person name="Liu S."/>
            <person name="Lokyitsang T."/>
            <person name="Lokyitsang Y."/>
            <person name="Lubonja R."/>
            <person name="Lui A."/>
            <person name="MacDonald P."/>
            <person name="Magnisalis V."/>
            <person name="Maru K."/>
            <person name="Matthews C."/>
            <person name="McCusker W."/>
            <person name="McDonough S."/>
            <person name="Mehta T."/>
            <person name="Meldrim J."/>
            <person name="Meneus L."/>
            <person name="Mihai O."/>
            <person name="Mihalev A."/>
            <person name="Mihova T."/>
            <person name="Mittelman R."/>
            <person name="Mlenga V."/>
            <person name="Montmayeur A."/>
            <person name="Mulrain L."/>
            <person name="Navidi A."/>
            <person name="Naylor J."/>
            <person name="Negash T."/>
            <person name="Nguyen T."/>
            <person name="Nguyen N."/>
            <person name="Nicol R."/>
            <person name="Norbu C."/>
            <person name="Norbu N."/>
            <person name="Novod N."/>
            <person name="O'Neill B."/>
            <person name="Osman S."/>
            <person name="Markiewicz E."/>
            <person name="Oyono O.L."/>
            <person name="Patti C."/>
            <person name="Phunkhang P."/>
            <person name="Pierre F."/>
            <person name="Priest M."/>
            <person name="Raghuraman S."/>
            <person name="Rege F."/>
            <person name="Reyes R."/>
            <person name="Rise C."/>
            <person name="Rogov P."/>
            <person name="Ross K."/>
            <person name="Ryan E."/>
            <person name="Settipalli S."/>
            <person name="Shea T."/>
            <person name="Sherpa N."/>
            <person name="Shi L."/>
            <person name="Shih D."/>
            <person name="Sparrow T."/>
            <person name="Spaulding J."/>
            <person name="Stalker J."/>
            <person name="Stange-Thomann N."/>
            <person name="Stavropoulos S."/>
            <person name="Stone C."/>
            <person name="Strader C."/>
            <person name="Tesfaye S."/>
            <person name="Thomson T."/>
            <person name="Thoulutsang Y."/>
            <person name="Thoulutsang D."/>
            <person name="Topham K."/>
            <person name="Topping I."/>
            <person name="Tsamla T."/>
            <person name="Vassiliev H."/>
            <person name="Vo A."/>
            <person name="Wangchuk T."/>
            <person name="Wangdi T."/>
            <person name="Weiand M."/>
            <person name="Wilkinson J."/>
            <person name="Wilson A."/>
            <person name="Yadav S."/>
            <person name="Young G."/>
            <person name="Yu Q."/>
            <person name="Zembek L."/>
            <person name="Zhong D."/>
            <person name="Zimmer A."/>
            <person name="Zwirko Z."/>
            <person name="Jaffe D.B."/>
            <person name="Alvarez P."/>
            <person name="Brockman W."/>
            <person name="Butler J."/>
            <person name="Chin C."/>
            <person name="Gnerre S."/>
            <person name="Grabherr M."/>
            <person name="Kleber M."/>
            <person name="Mauceli E."/>
            <person name="MacCallum I."/>
        </authorList>
    </citation>
    <scope>NUCLEOTIDE SEQUENCE [LARGE SCALE GENOMIC DNA]</scope>
    <source>
        <strain evidence="13">white501</strain>
    </source>
</reference>
<evidence type="ECO:0000256" key="7">
    <source>
        <dbReference type="ARBA" id="ARBA00023157"/>
    </source>
</evidence>
<keyword evidence="6 10" id="KW-0879">Wnt signaling pathway</keyword>
<dbReference type="PRINTS" id="PR01349">
    <property type="entry name" value="WNTPROTEIN"/>
</dbReference>
<evidence type="ECO:0000313" key="12">
    <source>
        <dbReference type="EMBL" id="EDX06352.1"/>
    </source>
</evidence>
<dbReference type="PhylomeDB" id="B4QH98"/>
<dbReference type="OrthoDB" id="5945655at2759"/>
<evidence type="ECO:0000256" key="9">
    <source>
        <dbReference type="ARBA" id="ARBA00023288"/>
    </source>
</evidence>
<evidence type="ECO:0000256" key="8">
    <source>
        <dbReference type="ARBA" id="ARBA00023180"/>
    </source>
</evidence>
<evidence type="ECO:0000313" key="13">
    <source>
        <dbReference type="Proteomes" id="UP000000304"/>
    </source>
</evidence>
<keyword evidence="5" id="KW-0272">Extracellular matrix</keyword>
<feature type="chain" id="PRO_5002824017" description="Protein Wnt" evidence="11">
    <location>
        <begin position="24"/>
        <end position="324"/>
    </location>
</feature>
<organism evidence="12 13">
    <name type="scientific">Drosophila simulans</name>
    <name type="common">Fruit fly</name>
    <dbReference type="NCBI Taxonomy" id="7240"/>
    <lineage>
        <taxon>Eukaryota</taxon>
        <taxon>Metazoa</taxon>
        <taxon>Ecdysozoa</taxon>
        <taxon>Arthropoda</taxon>
        <taxon>Hexapoda</taxon>
        <taxon>Insecta</taxon>
        <taxon>Pterygota</taxon>
        <taxon>Neoptera</taxon>
        <taxon>Endopterygota</taxon>
        <taxon>Diptera</taxon>
        <taxon>Brachycera</taxon>
        <taxon>Muscomorpha</taxon>
        <taxon>Ephydroidea</taxon>
        <taxon>Drosophilidae</taxon>
        <taxon>Drosophila</taxon>
        <taxon>Sophophora</taxon>
    </lineage>
</organism>
<dbReference type="InterPro" id="IPR043158">
    <property type="entry name" value="Wnt_C"/>
</dbReference>
<keyword evidence="13" id="KW-1185">Reference proteome</keyword>
<dbReference type="HOGENOM" id="CLU_033039_1_4_1"/>
<dbReference type="AlphaFoldDB" id="B4QH98"/>
<proteinExistence type="inferred from homology"/>
<dbReference type="GO" id="GO:0005125">
    <property type="term" value="F:cytokine activity"/>
    <property type="evidence" value="ECO:0007669"/>
    <property type="project" value="TreeGrafter"/>
</dbReference>
<keyword evidence="3 10" id="KW-0217">Developmental protein</keyword>
<dbReference type="PANTHER" id="PTHR12027:SF112">
    <property type="entry name" value="PROTEIN WNT-2"/>
    <property type="match status" value="1"/>
</dbReference>
<dbReference type="GO" id="GO:0060070">
    <property type="term" value="P:canonical Wnt signaling pathway"/>
    <property type="evidence" value="ECO:0007669"/>
    <property type="project" value="EnsemblMetazoa"/>
</dbReference>
<keyword evidence="9" id="KW-0449">Lipoprotein</keyword>
<dbReference type="STRING" id="7240.B4QH98"/>
<dbReference type="InterPro" id="IPR005817">
    <property type="entry name" value="Wnt"/>
</dbReference>
<dbReference type="GO" id="GO:0046330">
    <property type="term" value="P:positive regulation of JNK cascade"/>
    <property type="evidence" value="ECO:0007669"/>
    <property type="project" value="TreeGrafter"/>
</dbReference>
<gene>
    <name evidence="12" type="primary">Dsim\GD10659</name>
    <name evidence="12" type="ORF">Dsim_GD10659</name>
</gene>
<dbReference type="GO" id="GO:0005109">
    <property type="term" value="F:frizzled binding"/>
    <property type="evidence" value="ECO:0007669"/>
    <property type="project" value="EnsemblMetazoa"/>
</dbReference>
<evidence type="ECO:0000256" key="3">
    <source>
        <dbReference type="ARBA" id="ARBA00022473"/>
    </source>
</evidence>
<dbReference type="EMBL" id="CM000362">
    <property type="protein sequence ID" value="EDX06352.1"/>
    <property type="molecule type" value="Genomic_DNA"/>
</dbReference>
<evidence type="ECO:0000256" key="6">
    <source>
        <dbReference type="ARBA" id="ARBA00022687"/>
    </source>
</evidence>